<dbReference type="EMBL" id="ABIB01000001">
    <property type="protein sequence ID" value="EDP98276.1"/>
    <property type="molecule type" value="Genomic_DNA"/>
</dbReference>
<name>A9DK86_9FLAO</name>
<dbReference type="Proteomes" id="UP000002945">
    <property type="component" value="Unassembled WGS sequence"/>
</dbReference>
<dbReference type="OrthoDB" id="654524at2"/>
<gene>
    <name evidence="2" type="ORF">KAOT1_13702</name>
</gene>
<protein>
    <recommendedName>
        <fullName evidence="1">ATP-grasp domain-containing protein</fullName>
    </recommendedName>
</protein>
<dbReference type="HOGENOM" id="CLU_089321_0_0_10"/>
<feature type="domain" description="ATP-grasp" evidence="1">
    <location>
        <begin position="83"/>
        <end position="236"/>
    </location>
</feature>
<proteinExistence type="predicted"/>
<organism evidence="2 3">
    <name type="scientific">Kordia algicida OT-1</name>
    <dbReference type="NCBI Taxonomy" id="391587"/>
    <lineage>
        <taxon>Bacteria</taxon>
        <taxon>Pseudomonadati</taxon>
        <taxon>Bacteroidota</taxon>
        <taxon>Flavobacteriia</taxon>
        <taxon>Flavobacteriales</taxon>
        <taxon>Flavobacteriaceae</taxon>
        <taxon>Kordia</taxon>
    </lineage>
</organism>
<dbReference type="Pfam" id="PF18299">
    <property type="entry name" value="R2K_2"/>
    <property type="match status" value="1"/>
</dbReference>
<keyword evidence="3" id="KW-1185">Reference proteome</keyword>
<evidence type="ECO:0000259" key="1">
    <source>
        <dbReference type="Pfam" id="PF18299"/>
    </source>
</evidence>
<reference evidence="2 3" key="1">
    <citation type="journal article" date="2011" name="J. Bacteriol.">
        <title>Genome sequence of the algicidal bacterium Kordia algicida OT-1.</title>
        <authorList>
            <person name="Lee H.S."/>
            <person name="Kang S.G."/>
            <person name="Kwon K.K."/>
            <person name="Lee J.H."/>
            <person name="Kim S.J."/>
        </authorList>
    </citation>
    <scope>NUCLEOTIDE SEQUENCE [LARGE SCALE GENOMIC DNA]</scope>
    <source>
        <strain evidence="2 3">OT-1</strain>
    </source>
</reference>
<evidence type="ECO:0000313" key="3">
    <source>
        <dbReference type="Proteomes" id="UP000002945"/>
    </source>
</evidence>
<evidence type="ECO:0000313" key="2">
    <source>
        <dbReference type="EMBL" id="EDP98276.1"/>
    </source>
</evidence>
<sequence length="250" mass="28611">MNTQKIIVLSPNFSEDSMIINQATIDTEFTAMRFGSWNVPEAYKNDVIAVYGEDLFTTIIAEQCNLKLLKPADDWLANIPLKYTLRNITYDRFKNIKNVQNKFIKPVDFKFFPAGVYTSVEEIQGYSTIDQNIEVFVSDVVSWAIEVRCFVIDNTIQTWSTYIYNGEIQLKNSMEKHEENAMLNFLEEFLSDESIHLPEAVVIDVGYIPEKGWALIEANPVWSSGVYACDPKKVTQTIVRSCEKIKDSGN</sequence>
<dbReference type="InterPro" id="IPR041261">
    <property type="entry name" value="R2K_2"/>
</dbReference>
<dbReference type="RefSeq" id="WP_007095289.1">
    <property type="nucleotide sequence ID" value="NZ_CP142125.1"/>
</dbReference>
<dbReference type="STRING" id="391587.KAOT1_13702"/>
<comment type="caution">
    <text evidence="2">The sequence shown here is derived from an EMBL/GenBank/DDBJ whole genome shotgun (WGS) entry which is preliminary data.</text>
</comment>
<dbReference type="AlphaFoldDB" id="A9DK86"/>
<accession>A9DK86</accession>
<dbReference type="eggNOG" id="ENOG502Z87G">
    <property type="taxonomic scope" value="Bacteria"/>
</dbReference>